<dbReference type="CDD" id="cd08168">
    <property type="entry name" value="Cytochrom_C3"/>
    <property type="match status" value="1"/>
</dbReference>
<feature type="domain" description="Class III cytochrome C" evidence="6">
    <location>
        <begin position="41"/>
        <end position="128"/>
    </location>
</feature>
<dbReference type="SUPFAM" id="SSF48695">
    <property type="entry name" value="Multiheme cytochromes"/>
    <property type="match status" value="1"/>
</dbReference>
<keyword evidence="4" id="KW-0249">Electron transport</keyword>
<dbReference type="InterPro" id="IPR002322">
    <property type="entry name" value="Cyt_c_III"/>
</dbReference>
<evidence type="ECO:0000256" key="3">
    <source>
        <dbReference type="ARBA" id="ARBA00022723"/>
    </source>
</evidence>
<dbReference type="PRINTS" id="PR00609">
    <property type="entry name" value="CYTOCHROMEC3"/>
</dbReference>
<dbReference type="Gene3D" id="3.90.10.10">
    <property type="entry name" value="Cytochrome C3"/>
    <property type="match status" value="1"/>
</dbReference>
<keyword evidence="5" id="KW-0408">Iron</keyword>
<keyword evidence="1" id="KW-0813">Transport</keyword>
<evidence type="ECO:0000256" key="1">
    <source>
        <dbReference type="ARBA" id="ARBA00022448"/>
    </source>
</evidence>
<organism evidence="7">
    <name type="scientific">marine sediment metagenome</name>
    <dbReference type="NCBI Taxonomy" id="412755"/>
    <lineage>
        <taxon>unclassified sequences</taxon>
        <taxon>metagenomes</taxon>
        <taxon>ecological metagenomes</taxon>
    </lineage>
</organism>
<evidence type="ECO:0000259" key="6">
    <source>
        <dbReference type="Pfam" id="PF02085"/>
    </source>
</evidence>
<reference evidence="7" key="1">
    <citation type="journal article" date="2015" name="Nature">
        <title>Complex archaea that bridge the gap between prokaryotes and eukaryotes.</title>
        <authorList>
            <person name="Spang A."/>
            <person name="Saw J.H."/>
            <person name="Jorgensen S.L."/>
            <person name="Zaremba-Niedzwiedzka K."/>
            <person name="Martijn J."/>
            <person name="Lind A.E."/>
            <person name="van Eijk R."/>
            <person name="Schleper C."/>
            <person name="Guy L."/>
            <person name="Ettema T.J."/>
        </authorList>
    </citation>
    <scope>NUCLEOTIDE SEQUENCE</scope>
</reference>
<accession>A0A0F9BNI6</accession>
<dbReference type="AlphaFoldDB" id="A0A0F9BNI6"/>
<dbReference type="GO" id="GO:0020037">
    <property type="term" value="F:heme binding"/>
    <property type="evidence" value="ECO:0007669"/>
    <property type="project" value="InterPro"/>
</dbReference>
<dbReference type="EMBL" id="LAZR01048337">
    <property type="protein sequence ID" value="KKK92164.1"/>
    <property type="molecule type" value="Genomic_DNA"/>
</dbReference>
<gene>
    <name evidence="7" type="ORF">LCGC14_2705680</name>
</gene>
<proteinExistence type="predicted"/>
<evidence type="ECO:0000256" key="4">
    <source>
        <dbReference type="ARBA" id="ARBA00022982"/>
    </source>
</evidence>
<comment type="caution">
    <text evidence="7">The sequence shown here is derived from an EMBL/GenBank/DDBJ whole genome shotgun (WGS) entry which is preliminary data.</text>
</comment>
<name>A0A0F9BNI6_9ZZZZ</name>
<dbReference type="GO" id="GO:0046872">
    <property type="term" value="F:metal ion binding"/>
    <property type="evidence" value="ECO:0007669"/>
    <property type="project" value="UniProtKB-KW"/>
</dbReference>
<dbReference type="InterPro" id="IPR020942">
    <property type="entry name" value="Cyt_c_III_dom"/>
</dbReference>
<evidence type="ECO:0000313" key="7">
    <source>
        <dbReference type="EMBL" id="KKK92164.1"/>
    </source>
</evidence>
<sequence>MTAKKELQRAYALAIVLLVVGILSYAAFPAKTPEQPPRIMLKNVAGKVLFDHKTHTSVQGYGLSCLDCHHTDDEDETEPELCGEGGCHEPKSEDEDMLNRFDAFHLQCIGCHQEFEVNPLEEQCELCHVM</sequence>
<dbReference type="GO" id="GO:0009055">
    <property type="term" value="F:electron transfer activity"/>
    <property type="evidence" value="ECO:0007669"/>
    <property type="project" value="InterPro"/>
</dbReference>
<evidence type="ECO:0000256" key="5">
    <source>
        <dbReference type="ARBA" id="ARBA00023004"/>
    </source>
</evidence>
<keyword evidence="3" id="KW-0479">Metal-binding</keyword>
<evidence type="ECO:0000256" key="2">
    <source>
        <dbReference type="ARBA" id="ARBA00022617"/>
    </source>
</evidence>
<dbReference type="Pfam" id="PF02085">
    <property type="entry name" value="Cytochrom_CIII"/>
    <property type="match status" value="1"/>
</dbReference>
<dbReference type="InterPro" id="IPR036280">
    <property type="entry name" value="Multihaem_cyt_sf"/>
</dbReference>
<protein>
    <recommendedName>
        <fullName evidence="6">Class III cytochrome C domain-containing protein</fullName>
    </recommendedName>
</protein>
<keyword evidence="2" id="KW-0349">Heme</keyword>